<dbReference type="InterPro" id="IPR029044">
    <property type="entry name" value="Nucleotide-diphossugar_trans"/>
</dbReference>
<dbReference type="AlphaFoldDB" id="A0A3B1A0I6"/>
<keyword evidence="1" id="KW-0328">Glycosyltransferase</keyword>
<dbReference type="GO" id="GO:0016757">
    <property type="term" value="F:glycosyltransferase activity"/>
    <property type="evidence" value="ECO:0007669"/>
    <property type="project" value="UniProtKB-KW"/>
</dbReference>
<dbReference type="EC" id="2.4.1.-" evidence="1"/>
<dbReference type="PANTHER" id="PTHR36529">
    <property type="entry name" value="SLL1095 PROTEIN"/>
    <property type="match status" value="1"/>
</dbReference>
<dbReference type="InterPro" id="IPR018641">
    <property type="entry name" value="Trfase_1_rSAM/seldom-assoc"/>
</dbReference>
<sequence>MPILHAWSGSITANPMQFPEARILLFCRAPVAGQVKTRLARTIGNEAAVRWHQALAEHCLNTIVPAQLAPLQLWCSPDIHAEFFSRQQAQFSLTLHGQSGPDLGARMSHAFDVALDDAEYALVIGSDCPALSADYLYQALTALRDGAPAVIGPAEDGGYVMLGQRRNHHSLFEDMPWGTCAVFEKTCQRMNDGYLALAPLWDVDVVEDLQRLKREAACLPLSDELKACLSQIDKPLNPLSLASKKRE</sequence>
<dbReference type="Gene3D" id="3.90.550.10">
    <property type="entry name" value="Spore Coat Polysaccharide Biosynthesis Protein SpsA, Chain A"/>
    <property type="match status" value="1"/>
</dbReference>
<keyword evidence="1" id="KW-0808">Transferase</keyword>
<dbReference type="EMBL" id="UOFU01000022">
    <property type="protein sequence ID" value="VAW93252.1"/>
    <property type="molecule type" value="Genomic_DNA"/>
</dbReference>
<accession>A0A3B1A0I6</accession>
<organism evidence="1">
    <name type="scientific">hydrothermal vent metagenome</name>
    <dbReference type="NCBI Taxonomy" id="652676"/>
    <lineage>
        <taxon>unclassified sequences</taxon>
        <taxon>metagenomes</taxon>
        <taxon>ecological metagenomes</taxon>
    </lineage>
</organism>
<dbReference type="SUPFAM" id="SSF53448">
    <property type="entry name" value="Nucleotide-diphospho-sugar transferases"/>
    <property type="match status" value="1"/>
</dbReference>
<evidence type="ECO:0000313" key="1">
    <source>
        <dbReference type="EMBL" id="VAW93252.1"/>
    </source>
</evidence>
<dbReference type="Pfam" id="PF09837">
    <property type="entry name" value="DUF2064"/>
    <property type="match status" value="1"/>
</dbReference>
<name>A0A3B1A0I6_9ZZZZ</name>
<dbReference type="PANTHER" id="PTHR36529:SF1">
    <property type="entry name" value="GLYCOSYLTRANSFERASE"/>
    <property type="match status" value="1"/>
</dbReference>
<reference evidence="1" key="1">
    <citation type="submission" date="2018-06" db="EMBL/GenBank/DDBJ databases">
        <authorList>
            <person name="Zhirakovskaya E."/>
        </authorList>
    </citation>
    <scope>NUCLEOTIDE SEQUENCE</scope>
</reference>
<gene>
    <name evidence="1" type="ORF">MNBD_GAMMA20-262</name>
</gene>
<proteinExistence type="predicted"/>
<protein>
    <submittedName>
        <fullName evidence="1">Glycosyltransferase</fullName>
        <ecNumber evidence="1">2.4.1.-</ecNumber>
    </submittedName>
</protein>
<dbReference type="NCBIfam" id="TIGR04282">
    <property type="entry name" value="glyco_like_cofC"/>
    <property type="match status" value="1"/>
</dbReference>